<evidence type="ECO:0000313" key="3">
    <source>
        <dbReference type="EMBL" id="VEH84664.1"/>
    </source>
</evidence>
<reference evidence="3 5" key="2">
    <citation type="submission" date="2018-12" db="EMBL/GenBank/DDBJ databases">
        <authorList>
            <consortium name="Pathogen Informatics"/>
        </authorList>
    </citation>
    <scope>NUCLEOTIDE SEQUENCE [LARGE SCALE GENOMIC DNA]</scope>
    <source>
        <strain evidence="3 5">NCTC12735</strain>
        <plasmid evidence="5">9</plasmid>
    </source>
</reference>
<evidence type="ECO:0000313" key="2">
    <source>
        <dbReference type="EMBL" id="KTC65515.1"/>
    </source>
</evidence>
<proteinExistence type="predicted"/>
<evidence type="ECO:0000313" key="5">
    <source>
        <dbReference type="Proteomes" id="UP000281170"/>
    </source>
</evidence>
<keyword evidence="4" id="KW-1185">Reference proteome</keyword>
<evidence type="ECO:0000256" key="1">
    <source>
        <dbReference type="SAM" id="SignalP"/>
    </source>
</evidence>
<protein>
    <submittedName>
        <fullName evidence="2">Uncharacterized protein</fullName>
    </submittedName>
</protein>
<organism evidence="2 4">
    <name type="scientific">Legionella adelaidensis</name>
    <dbReference type="NCBI Taxonomy" id="45056"/>
    <lineage>
        <taxon>Bacteria</taxon>
        <taxon>Pseudomonadati</taxon>
        <taxon>Pseudomonadota</taxon>
        <taxon>Gammaproteobacteria</taxon>
        <taxon>Legionellales</taxon>
        <taxon>Legionellaceae</taxon>
        <taxon>Legionella</taxon>
    </lineage>
</organism>
<geneLocation type="plasmid" evidence="3 5">
    <name>9</name>
</geneLocation>
<dbReference type="AlphaFoldDB" id="A0A0W0R398"/>
<dbReference type="EMBL" id="LR134418">
    <property type="protein sequence ID" value="VEH84664.1"/>
    <property type="molecule type" value="Genomic_DNA"/>
</dbReference>
<dbReference type="Proteomes" id="UP000054859">
    <property type="component" value="Unassembled WGS sequence"/>
</dbReference>
<dbReference type="OrthoDB" id="5647770at2"/>
<reference evidence="2 4" key="1">
    <citation type="submission" date="2015-11" db="EMBL/GenBank/DDBJ databases">
        <title>Identification of large and diverse effector repertoires of 38 Legionella species.</title>
        <authorList>
            <person name="Burstein D."/>
            <person name="Amaro F."/>
            <person name="Zusman T."/>
            <person name="Lifshitz Z."/>
            <person name="Cohen O."/>
            <person name="Gilbert J.A."/>
            <person name="Pupko T."/>
            <person name="Shuman H.A."/>
            <person name="Segal G."/>
        </authorList>
    </citation>
    <scope>NUCLEOTIDE SEQUENCE [LARGE SCALE GENOMIC DNA]</scope>
    <source>
        <strain evidence="2 4">1762-AUS-E</strain>
    </source>
</reference>
<keyword evidence="1" id="KW-0732">Signal</keyword>
<evidence type="ECO:0000313" key="4">
    <source>
        <dbReference type="Proteomes" id="UP000054859"/>
    </source>
</evidence>
<dbReference type="EMBL" id="LNKA01000001">
    <property type="protein sequence ID" value="KTC65515.1"/>
    <property type="molecule type" value="Genomic_DNA"/>
</dbReference>
<dbReference type="Proteomes" id="UP000281170">
    <property type="component" value="Plasmid 9"/>
</dbReference>
<dbReference type="PATRIC" id="fig|45056.6.peg.176"/>
<dbReference type="KEGG" id="ladl:NCTC12735_00271"/>
<dbReference type="RefSeq" id="WP_058461271.1">
    <property type="nucleotide sequence ID" value="NZ_CAAAHS010000003.1"/>
</dbReference>
<dbReference type="STRING" id="45056.Lade_0173"/>
<feature type="chain" id="PRO_5036002947" evidence="1">
    <location>
        <begin position="23"/>
        <end position="127"/>
    </location>
</feature>
<keyword evidence="3" id="KW-0614">Plasmid</keyword>
<name>A0A0W0R398_9GAMM</name>
<sequence length="127" mass="13347">MVKKIRMAAVSLLSICVLTAHAEPEQNCKVELAVSTAVQGNERVAFNITNGDAGINYSVTLKGGSAPAVIDQLPCDFQIPYTISATSYSAGTLTDQQIGQCILKAGAVKLSLPNNSVSVVFPNDFIC</sequence>
<gene>
    <name evidence="2" type="ORF">Lade_0173</name>
    <name evidence="3" type="ORF">NCTC12735_00271</name>
</gene>
<accession>A0A0W0R398</accession>
<feature type="signal peptide" evidence="1">
    <location>
        <begin position="1"/>
        <end position="22"/>
    </location>
</feature>